<evidence type="ECO:0000313" key="3">
    <source>
        <dbReference type="Proteomes" id="UP000591626"/>
    </source>
</evidence>
<name>A0AAP6XMT3_9CORY</name>
<evidence type="ECO:0000313" key="1">
    <source>
        <dbReference type="EMBL" id="NJJ04155.1"/>
    </source>
</evidence>
<dbReference type="AlphaFoldDB" id="A0AAP6XMT3"/>
<accession>A0AAP6XMT3</accession>
<organism evidence="1 3">
    <name type="scientific">Corynebacterium coyleae</name>
    <dbReference type="NCBI Taxonomy" id="53374"/>
    <lineage>
        <taxon>Bacteria</taxon>
        <taxon>Bacillati</taxon>
        <taxon>Actinomycetota</taxon>
        <taxon>Actinomycetes</taxon>
        <taxon>Mycobacteriales</taxon>
        <taxon>Corynebacteriaceae</taxon>
        <taxon>Corynebacterium</taxon>
    </lineage>
</organism>
<dbReference type="Proteomes" id="UP000683520">
    <property type="component" value="Chromosome"/>
</dbReference>
<proteinExistence type="predicted"/>
<evidence type="ECO:0000313" key="2">
    <source>
        <dbReference type="EMBL" id="QXB19326.1"/>
    </source>
</evidence>
<dbReference type="Gene3D" id="3.30.1780.10">
    <property type="entry name" value="ornithine cyclodeaminase, domain 1"/>
    <property type="match status" value="1"/>
</dbReference>
<dbReference type="EMBL" id="CP077302">
    <property type="protein sequence ID" value="QXB19326.1"/>
    <property type="molecule type" value="Genomic_DNA"/>
</dbReference>
<sequence length="297" mass="30391">MRYVDYDEAMATLSPAAAVQAVRDALLSGFDPATDSQRQKVGLPHGEMHLLPSALDGAVGVKVLGIQPPGSTVDVPLIQGSYLLMGGETLTPEWLIDAAALTTLRTPAVAVAGVLSLLDDPVNAVIFGTGAQGLGHAATLEDVLDVSCTFVSRTRPDGFAYPWAEAGTSAADEAVAGAELVVTATSSPSPILSAEHLRDGAIVLAVGAHTTDTRELDTDVLAGAQVIVEDVGAAKGEAGDVAIAVEEGALSWDDVVSMADVVRGDVALDTSRRIVFKTVGMPWEDLAVARALAAAAS</sequence>
<dbReference type="Proteomes" id="UP000591626">
    <property type="component" value="Unassembled WGS sequence"/>
</dbReference>
<dbReference type="InterPro" id="IPR023401">
    <property type="entry name" value="ODC_N"/>
</dbReference>
<keyword evidence="4" id="KW-1185">Reference proteome</keyword>
<reference evidence="1 3" key="1">
    <citation type="submission" date="2020-03" db="EMBL/GenBank/DDBJ databases">
        <title>Draft genome sequences of bacterial isolates from the female urobiome.</title>
        <authorList>
            <person name="Miller-Ensminger T."/>
            <person name="Wolfe A.J."/>
            <person name="Putonti C."/>
        </authorList>
    </citation>
    <scope>NUCLEOTIDE SEQUENCE [LARGE SCALE GENOMIC DNA]</scope>
    <source>
        <strain evidence="1 3">UMB8490</strain>
    </source>
</reference>
<dbReference type="GeneID" id="92749435"/>
<dbReference type="InterPro" id="IPR003462">
    <property type="entry name" value="ODC_Mu_crystall"/>
</dbReference>
<dbReference type="Pfam" id="PF02423">
    <property type="entry name" value="OCD_Mu_crystall"/>
    <property type="match status" value="1"/>
</dbReference>
<dbReference type="EMBL" id="JAAUVV010000012">
    <property type="protein sequence ID" value="NJJ04155.1"/>
    <property type="molecule type" value="Genomic_DNA"/>
</dbReference>
<dbReference type="GO" id="GO:0005737">
    <property type="term" value="C:cytoplasm"/>
    <property type="evidence" value="ECO:0007669"/>
    <property type="project" value="TreeGrafter"/>
</dbReference>
<dbReference type="PANTHER" id="PTHR13812">
    <property type="entry name" value="KETIMINE REDUCTASE MU-CRYSTALLIN"/>
    <property type="match status" value="1"/>
</dbReference>
<dbReference type="InterPro" id="IPR036291">
    <property type="entry name" value="NAD(P)-bd_dom_sf"/>
</dbReference>
<protein>
    <submittedName>
        <fullName evidence="1">Ornithine cyclodeaminase family protein</fullName>
    </submittedName>
</protein>
<dbReference type="PANTHER" id="PTHR13812:SF19">
    <property type="entry name" value="KETIMINE REDUCTASE MU-CRYSTALLIN"/>
    <property type="match status" value="1"/>
</dbReference>
<evidence type="ECO:0000313" key="4">
    <source>
        <dbReference type="Proteomes" id="UP000683520"/>
    </source>
</evidence>
<dbReference type="RefSeq" id="WP_167594479.1">
    <property type="nucleotide sequence ID" value="NZ_CP047198.1"/>
</dbReference>
<dbReference type="Gene3D" id="3.40.50.720">
    <property type="entry name" value="NAD(P)-binding Rossmann-like Domain"/>
    <property type="match status" value="1"/>
</dbReference>
<gene>
    <name evidence="1" type="ORF">HC138_07320</name>
    <name evidence="2" type="ORF">I6L55_04470</name>
</gene>
<reference evidence="2 4" key="2">
    <citation type="submission" date="2021-06" db="EMBL/GenBank/DDBJ databases">
        <title>FDA dAtabase for Regulatory Grade micrObial Sequences (FDA-ARGOS): Supporting development and validation of Infectious Disease Dx tests.</title>
        <authorList>
            <person name="Sproer C."/>
            <person name="Gronow S."/>
            <person name="Severitt S."/>
            <person name="Schroder I."/>
            <person name="Tallon L."/>
            <person name="Sadzewicz L."/>
            <person name="Zhao X."/>
            <person name="Boylan J."/>
            <person name="Ott S."/>
            <person name="Bowen H."/>
            <person name="Vavikolanu K."/>
            <person name="Mehta A."/>
            <person name="Aluvathingal J."/>
            <person name="Nadendla S."/>
            <person name="Lowell S."/>
            <person name="Myers T."/>
            <person name="Yan Y."/>
        </authorList>
    </citation>
    <scope>NUCLEOTIDE SEQUENCE [LARGE SCALE GENOMIC DNA]</scope>
    <source>
        <strain evidence="2 4">FDAARGOS 1425</strain>
    </source>
</reference>
<dbReference type="SUPFAM" id="SSF51735">
    <property type="entry name" value="NAD(P)-binding Rossmann-fold domains"/>
    <property type="match status" value="1"/>
</dbReference>